<evidence type="ECO:0000313" key="1">
    <source>
        <dbReference type="EMBL" id="CAI9176845.1"/>
    </source>
</evidence>
<organism evidence="1 2">
    <name type="scientific">Rangifer tarandus platyrhynchus</name>
    <name type="common">Svalbard reindeer</name>
    <dbReference type="NCBI Taxonomy" id="3082113"/>
    <lineage>
        <taxon>Eukaryota</taxon>
        <taxon>Metazoa</taxon>
        <taxon>Chordata</taxon>
        <taxon>Craniata</taxon>
        <taxon>Vertebrata</taxon>
        <taxon>Euteleostomi</taxon>
        <taxon>Mammalia</taxon>
        <taxon>Eutheria</taxon>
        <taxon>Laurasiatheria</taxon>
        <taxon>Artiodactyla</taxon>
        <taxon>Ruminantia</taxon>
        <taxon>Pecora</taxon>
        <taxon>Cervidae</taxon>
        <taxon>Odocoileinae</taxon>
        <taxon>Rangifer</taxon>
    </lineage>
</organism>
<sequence length="180" mass="20261">MSPSNEFHWKGSISNPELTAGYSLLTPVLPSYSHPSAASIQGSPLLCASGPGMSSWPLENRTVFCVFLGHIQKGFSPFSHHELSSGDTDLLQFLKNERGLICLHLHLLQGQPSGSDVLFPFTQQHIQMQFKKWSKRNFQEPVFCLKMRYDSETFFTFYAQVITLKLLPEHLCLGQSTTIL</sequence>
<protein>
    <submittedName>
        <fullName evidence="1">Uncharacterized protein</fullName>
    </submittedName>
</protein>
<evidence type="ECO:0000313" key="2">
    <source>
        <dbReference type="Proteomes" id="UP001176941"/>
    </source>
</evidence>
<proteinExistence type="predicted"/>
<accession>A0ABN8ZS76</accession>
<reference evidence="1" key="1">
    <citation type="submission" date="2023-04" db="EMBL/GenBank/DDBJ databases">
        <authorList>
            <consortium name="ELIXIR-Norway"/>
        </authorList>
    </citation>
    <scope>NUCLEOTIDE SEQUENCE [LARGE SCALE GENOMIC DNA]</scope>
</reference>
<keyword evidence="2" id="KW-1185">Reference proteome</keyword>
<gene>
    <name evidence="1" type="ORF">MRATA1EN1_LOCUS25807</name>
</gene>
<dbReference type="Proteomes" id="UP001176941">
    <property type="component" value="Chromosome 6"/>
</dbReference>
<name>A0ABN8ZS76_RANTA</name>
<dbReference type="EMBL" id="OX459942">
    <property type="protein sequence ID" value="CAI9176845.1"/>
    <property type="molecule type" value="Genomic_DNA"/>
</dbReference>